<dbReference type="Proteomes" id="UP000276349">
    <property type="component" value="Unassembled WGS sequence"/>
</dbReference>
<evidence type="ECO:0000256" key="4">
    <source>
        <dbReference type="ARBA" id="ARBA00023152"/>
    </source>
</evidence>
<reference evidence="8 9" key="1">
    <citation type="submission" date="2018-12" db="EMBL/GenBank/DDBJ databases">
        <authorList>
            <person name="Yu L."/>
        </authorList>
    </citation>
    <scope>NUCLEOTIDE SEQUENCE [LARGE SCALE GENOMIC DNA]</scope>
    <source>
        <strain evidence="8 9">S5H2222</strain>
    </source>
</reference>
<dbReference type="InterPro" id="IPR022896">
    <property type="entry name" value="TrioseP_Isoase_bac/euk"/>
</dbReference>
<comment type="similarity">
    <text evidence="1 6 7">Belongs to the triosephosphate isomerase family.</text>
</comment>
<dbReference type="Gene3D" id="3.20.20.70">
    <property type="entry name" value="Aldolase class I"/>
    <property type="match status" value="1"/>
</dbReference>
<comment type="caution">
    <text evidence="8">The sequence shown here is derived from an EMBL/GenBank/DDBJ whole genome shotgun (WGS) entry which is preliminary data.</text>
</comment>
<evidence type="ECO:0000256" key="2">
    <source>
        <dbReference type="ARBA" id="ARBA00022432"/>
    </source>
</evidence>
<dbReference type="PANTHER" id="PTHR21139">
    <property type="entry name" value="TRIOSEPHOSPHATE ISOMERASE"/>
    <property type="match status" value="1"/>
</dbReference>
<evidence type="ECO:0000313" key="8">
    <source>
        <dbReference type="EMBL" id="RTQ92658.1"/>
    </source>
</evidence>
<dbReference type="GO" id="GO:0005829">
    <property type="term" value="C:cytosol"/>
    <property type="evidence" value="ECO:0007669"/>
    <property type="project" value="TreeGrafter"/>
</dbReference>
<comment type="function">
    <text evidence="6">Involved in the gluconeogenesis. Catalyzes stereospecifically the conversion of dihydroxyacetone phosphate (DHAP) to D-glyceraldehyde-3-phosphate (G3P).</text>
</comment>
<dbReference type="PANTHER" id="PTHR21139:SF42">
    <property type="entry name" value="TRIOSEPHOSPHATE ISOMERASE"/>
    <property type="match status" value="1"/>
</dbReference>
<keyword evidence="6" id="KW-0597">Phosphoprotein</keyword>
<comment type="pathway">
    <text evidence="6 7">Carbohydrate degradation; glycolysis; D-glyceraldehyde 3-phosphate from glycerone phosphate: step 1/1.</text>
</comment>
<evidence type="ECO:0000256" key="3">
    <source>
        <dbReference type="ARBA" id="ARBA00022490"/>
    </source>
</evidence>
<dbReference type="HAMAP" id="MF_00147_B">
    <property type="entry name" value="TIM_B"/>
    <property type="match status" value="1"/>
</dbReference>
<name>A0A431UR41_9BACI</name>
<protein>
    <recommendedName>
        <fullName evidence="6 7">Triosephosphate isomerase</fullName>
        <shortName evidence="6">TIM</shortName>
        <shortName evidence="6">TPI</shortName>
        <ecNumber evidence="6 7">5.3.1.1</ecNumber>
    </recommendedName>
    <alternativeName>
        <fullName evidence="6">Triose-phosphate isomerase</fullName>
    </alternativeName>
</protein>
<comment type="subunit">
    <text evidence="6 7">Homodimer.</text>
</comment>
<dbReference type="EC" id="5.3.1.1" evidence="6 7"/>
<keyword evidence="9" id="KW-1185">Reference proteome</keyword>
<feature type="modified residue" description="Phosphoserine" evidence="6">
    <location>
        <position position="214"/>
    </location>
</feature>
<dbReference type="GO" id="GO:0004807">
    <property type="term" value="F:triose-phosphate isomerase activity"/>
    <property type="evidence" value="ECO:0007669"/>
    <property type="project" value="UniProtKB-UniRule"/>
</dbReference>
<dbReference type="AlphaFoldDB" id="A0A431UR41"/>
<dbReference type="OrthoDB" id="9809429at2"/>
<organism evidence="8 9">
    <name type="scientific">Lysinibacillus telephonicus</name>
    <dbReference type="NCBI Taxonomy" id="1714840"/>
    <lineage>
        <taxon>Bacteria</taxon>
        <taxon>Bacillati</taxon>
        <taxon>Bacillota</taxon>
        <taxon>Bacilli</taxon>
        <taxon>Bacillales</taxon>
        <taxon>Bacillaceae</taxon>
        <taxon>Lysinibacillus</taxon>
    </lineage>
</organism>
<comment type="pathway">
    <text evidence="6 7">Carbohydrate biosynthesis; gluconeogenesis.</text>
</comment>
<dbReference type="UniPathway" id="UPA00109">
    <property type="reaction ID" value="UER00189"/>
</dbReference>
<keyword evidence="5 6" id="KW-0413">Isomerase</keyword>
<sequence>MNKIYIGTNWKMHKSLKEAREYTTALKSFFINFPYHIELFIIPPFTALTEMKEILKDSPILLGAQNMHWEDEGPFTGEISPIHLSEIGVQLVELGHSERREYFNENDSSINKKVKAALKHQIQPLICIGENREQKDIGITNEILSIQLKTILHKIELLSSNDVMIAYEPRWAIGEKGQCADPQYIQNTHQFIRQLLNELYPSIGYSIPIIYGGSVNTENALPILGLNHVNGLFIGRSAWNLTSFKEILNQVKQLQN</sequence>
<dbReference type="InterPro" id="IPR035990">
    <property type="entry name" value="TIM_sf"/>
</dbReference>
<feature type="binding site" evidence="6">
    <location>
        <position position="174"/>
    </location>
    <ligand>
        <name>substrate</name>
    </ligand>
</feature>
<comment type="subcellular location">
    <subcellularLocation>
        <location evidence="6 7">Cytoplasm</location>
    </subcellularLocation>
</comment>
<keyword evidence="3 6" id="KW-0963">Cytoplasm</keyword>
<evidence type="ECO:0000256" key="6">
    <source>
        <dbReference type="HAMAP-Rule" id="MF_00147"/>
    </source>
</evidence>
<dbReference type="CDD" id="cd00311">
    <property type="entry name" value="TIM"/>
    <property type="match status" value="1"/>
</dbReference>
<comment type="catalytic activity">
    <reaction evidence="6 7">
        <text>D-glyceraldehyde 3-phosphate = dihydroxyacetone phosphate</text>
        <dbReference type="Rhea" id="RHEA:18585"/>
        <dbReference type="ChEBI" id="CHEBI:57642"/>
        <dbReference type="ChEBI" id="CHEBI:59776"/>
        <dbReference type="EC" id="5.3.1.1"/>
    </reaction>
</comment>
<dbReference type="InterPro" id="IPR000652">
    <property type="entry name" value="Triosephosphate_isomerase"/>
</dbReference>
<feature type="active site" description="Proton acceptor" evidence="6">
    <location>
        <position position="168"/>
    </location>
</feature>
<feature type="active site" description="Electrophile" evidence="6">
    <location>
        <position position="96"/>
    </location>
</feature>
<dbReference type="GO" id="GO:0006094">
    <property type="term" value="P:gluconeogenesis"/>
    <property type="evidence" value="ECO:0007669"/>
    <property type="project" value="UniProtKB-UniRule"/>
</dbReference>
<feature type="binding site" evidence="6">
    <location>
        <position position="214"/>
    </location>
    <ligand>
        <name>substrate</name>
    </ligand>
</feature>
<feature type="binding site" evidence="6">
    <location>
        <begin position="9"/>
        <end position="11"/>
    </location>
    <ligand>
        <name>substrate</name>
    </ligand>
</feature>
<comment type="caution">
    <text evidence="6">Lacks conserved residue(s) required for the propagation of feature annotation.</text>
</comment>
<dbReference type="EMBL" id="RXNR01000029">
    <property type="protein sequence ID" value="RTQ92658.1"/>
    <property type="molecule type" value="Genomic_DNA"/>
</dbReference>
<dbReference type="RefSeq" id="WP_126294602.1">
    <property type="nucleotide sequence ID" value="NZ_RXNR01000029.1"/>
</dbReference>
<dbReference type="UniPathway" id="UPA00138"/>
<evidence type="ECO:0000256" key="7">
    <source>
        <dbReference type="RuleBase" id="RU363013"/>
    </source>
</evidence>
<dbReference type="NCBIfam" id="NF000722">
    <property type="entry name" value="PRK00042.2-1"/>
    <property type="match status" value="1"/>
</dbReference>
<evidence type="ECO:0000256" key="5">
    <source>
        <dbReference type="ARBA" id="ARBA00023235"/>
    </source>
</evidence>
<evidence type="ECO:0000313" key="9">
    <source>
        <dbReference type="Proteomes" id="UP000276349"/>
    </source>
</evidence>
<dbReference type="GO" id="GO:0019563">
    <property type="term" value="P:glycerol catabolic process"/>
    <property type="evidence" value="ECO:0007669"/>
    <property type="project" value="TreeGrafter"/>
</dbReference>
<gene>
    <name evidence="6" type="primary">tpiA</name>
    <name evidence="8" type="ORF">EKG35_11475</name>
</gene>
<evidence type="ECO:0000256" key="1">
    <source>
        <dbReference type="ARBA" id="ARBA00007422"/>
    </source>
</evidence>
<dbReference type="GO" id="GO:0046166">
    <property type="term" value="P:glyceraldehyde-3-phosphate biosynthetic process"/>
    <property type="evidence" value="ECO:0007669"/>
    <property type="project" value="TreeGrafter"/>
</dbReference>
<keyword evidence="4 6" id="KW-0324">Glycolysis</keyword>
<keyword evidence="2 6" id="KW-0312">Gluconeogenesis</keyword>
<dbReference type="InterPro" id="IPR013785">
    <property type="entry name" value="Aldolase_TIM"/>
</dbReference>
<dbReference type="SUPFAM" id="SSF51351">
    <property type="entry name" value="Triosephosphate isomerase (TIM)"/>
    <property type="match status" value="1"/>
</dbReference>
<accession>A0A431UR41</accession>
<dbReference type="PROSITE" id="PS51440">
    <property type="entry name" value="TIM_2"/>
    <property type="match status" value="1"/>
</dbReference>
<dbReference type="GO" id="GO:0006096">
    <property type="term" value="P:glycolytic process"/>
    <property type="evidence" value="ECO:0007669"/>
    <property type="project" value="UniProtKB-UniRule"/>
</dbReference>
<dbReference type="Pfam" id="PF00121">
    <property type="entry name" value="TIM"/>
    <property type="match status" value="1"/>
</dbReference>
<proteinExistence type="inferred from homology"/>